<dbReference type="InterPro" id="IPR052575">
    <property type="entry name" value="SSU_processome_comp_20"/>
</dbReference>
<dbReference type="GO" id="GO:0030686">
    <property type="term" value="C:90S preribosome"/>
    <property type="evidence" value="ECO:0007669"/>
    <property type="project" value="TreeGrafter"/>
</dbReference>
<keyword evidence="2" id="KW-1185">Reference proteome</keyword>
<evidence type="ECO:0000313" key="2">
    <source>
        <dbReference type="Proteomes" id="UP000008694"/>
    </source>
</evidence>
<gene>
    <name evidence="1" type="ORF">ARALYDRAFT_342733</name>
</gene>
<proteinExistence type="predicted"/>
<evidence type="ECO:0000313" key="1">
    <source>
        <dbReference type="EMBL" id="EFH61980.1"/>
    </source>
</evidence>
<dbReference type="GO" id="GO:0032040">
    <property type="term" value="C:small-subunit processome"/>
    <property type="evidence" value="ECO:0007669"/>
    <property type="project" value="TreeGrafter"/>
</dbReference>
<dbReference type="HOGENOM" id="CLU_1301198_0_0_1"/>
<dbReference type="AlphaFoldDB" id="D7L7C8"/>
<sequence>MGKNRHKFKSLKERINDIEVKVFRSLDKVKSEPSKARRVTSTECFDFHLRVNFLSRLANSLVTLLKNGGQEDPEIIEQIFESWSYIVRDLQKYFICDIKTILKVTLELRYYPKDYIIELMSPSMSFLLRTAPDKQLEKGSGSTVEVVSSTLERICKDYKVEELSVIWNCLYQEVNKSILNKQSVHLSRLLTVITSAVRIKKGLKVHGKLLYC</sequence>
<dbReference type="Gramene" id="fgenesh1_pg.C_scaffold_3002496">
    <property type="protein sequence ID" value="fgenesh1_pg.C_scaffold_3002496"/>
    <property type="gene ID" value="fgenesh1_pg.C_scaffold_3002496"/>
</dbReference>
<reference evidence="2" key="1">
    <citation type="journal article" date="2011" name="Nat. Genet.">
        <title>The Arabidopsis lyrata genome sequence and the basis of rapid genome size change.</title>
        <authorList>
            <person name="Hu T.T."/>
            <person name="Pattyn P."/>
            <person name="Bakker E.G."/>
            <person name="Cao J."/>
            <person name="Cheng J.-F."/>
            <person name="Clark R.M."/>
            <person name="Fahlgren N."/>
            <person name="Fawcett J.A."/>
            <person name="Grimwood J."/>
            <person name="Gundlach H."/>
            <person name="Haberer G."/>
            <person name="Hollister J.D."/>
            <person name="Ossowski S."/>
            <person name="Ottilar R.P."/>
            <person name="Salamov A.A."/>
            <person name="Schneeberger K."/>
            <person name="Spannagl M."/>
            <person name="Wang X."/>
            <person name="Yang L."/>
            <person name="Nasrallah M.E."/>
            <person name="Bergelson J."/>
            <person name="Carrington J.C."/>
            <person name="Gaut B.S."/>
            <person name="Schmutz J."/>
            <person name="Mayer K.F.X."/>
            <person name="Van de Peer Y."/>
            <person name="Grigoriev I.V."/>
            <person name="Nordborg M."/>
            <person name="Weigel D."/>
            <person name="Guo Y.-L."/>
        </authorList>
    </citation>
    <scope>NUCLEOTIDE SEQUENCE [LARGE SCALE GENOMIC DNA]</scope>
    <source>
        <strain evidence="2">cv. MN47</strain>
    </source>
</reference>
<dbReference type="PANTHER" id="PTHR17695:SF11">
    <property type="entry name" value="SMALL SUBUNIT PROCESSOME COMPONENT 20 HOMOLOG"/>
    <property type="match status" value="1"/>
</dbReference>
<dbReference type="STRING" id="81972.D7L7C8"/>
<name>D7L7C8_ARALL</name>
<dbReference type="Proteomes" id="UP000008694">
    <property type="component" value="Unassembled WGS sequence"/>
</dbReference>
<dbReference type="EMBL" id="GL348715">
    <property type="protein sequence ID" value="EFH61980.1"/>
    <property type="molecule type" value="Genomic_DNA"/>
</dbReference>
<organism evidence="2">
    <name type="scientific">Arabidopsis lyrata subsp. lyrata</name>
    <name type="common">Lyre-leaved rock-cress</name>
    <dbReference type="NCBI Taxonomy" id="81972"/>
    <lineage>
        <taxon>Eukaryota</taxon>
        <taxon>Viridiplantae</taxon>
        <taxon>Streptophyta</taxon>
        <taxon>Embryophyta</taxon>
        <taxon>Tracheophyta</taxon>
        <taxon>Spermatophyta</taxon>
        <taxon>Magnoliopsida</taxon>
        <taxon>eudicotyledons</taxon>
        <taxon>Gunneridae</taxon>
        <taxon>Pentapetalae</taxon>
        <taxon>rosids</taxon>
        <taxon>malvids</taxon>
        <taxon>Brassicales</taxon>
        <taxon>Brassicaceae</taxon>
        <taxon>Camelineae</taxon>
        <taxon>Arabidopsis</taxon>
    </lineage>
</organism>
<accession>D7L7C8</accession>
<dbReference type="eggNOG" id="KOG1823">
    <property type="taxonomic scope" value="Eukaryota"/>
</dbReference>
<dbReference type="PANTHER" id="PTHR17695">
    <property type="entry name" value="SMALL SUBUNIT PROCESSOME COMPONENT 20 HOMOLOG"/>
    <property type="match status" value="1"/>
</dbReference>
<protein>
    <submittedName>
        <fullName evidence="1">Uncharacterized protein</fullName>
    </submittedName>
</protein>